<reference evidence="4 5" key="1">
    <citation type="submission" date="2014-09" db="EMBL/GenBank/DDBJ databases">
        <authorList>
            <person name="Martin A.A."/>
        </authorList>
    </citation>
    <scope>NUCLEOTIDE SEQUENCE</scope>
    <source>
        <strain evidence="5">ED321</strain>
        <strain evidence="4">ED321 Heterogonic</strain>
    </source>
</reference>
<dbReference type="InterPro" id="IPR050473">
    <property type="entry name" value="A2M/Complement_sys"/>
</dbReference>
<reference evidence="6" key="2">
    <citation type="submission" date="2020-12" db="UniProtKB">
        <authorList>
            <consortium name="WormBaseParasite"/>
        </authorList>
    </citation>
    <scope>IDENTIFICATION</scope>
</reference>
<dbReference type="STRING" id="34506.A0A090MUV5"/>
<dbReference type="EMBL" id="LN609528">
    <property type="protein sequence ID" value="CEF62463.1"/>
    <property type="molecule type" value="Genomic_DNA"/>
</dbReference>
<evidence type="ECO:0000313" key="4">
    <source>
        <dbReference type="EMBL" id="CEF62463.1"/>
    </source>
</evidence>
<dbReference type="Pfam" id="PF01835">
    <property type="entry name" value="MG2"/>
    <property type="match status" value="1"/>
</dbReference>
<dbReference type="InterPro" id="IPR002890">
    <property type="entry name" value="MG2"/>
</dbReference>
<feature type="domain" description="Macroglobulin" evidence="3">
    <location>
        <begin position="119"/>
        <end position="201"/>
    </location>
</feature>
<evidence type="ECO:0000256" key="1">
    <source>
        <dbReference type="ARBA" id="ARBA00022729"/>
    </source>
</evidence>
<accession>A0A090MUV5</accession>
<protein>
    <submittedName>
        <fullName evidence="4 6">Alpha-2-macroglobulin, N-terminal domain-containing protein</fullName>
    </submittedName>
</protein>
<keyword evidence="2" id="KW-0882">Thioester bond</keyword>
<dbReference type="WormBase" id="SRAE_1000073600">
    <property type="protein sequence ID" value="SRP05243"/>
    <property type="gene ID" value="WBGene00257333"/>
</dbReference>
<dbReference type="Proteomes" id="UP000035682">
    <property type="component" value="Unplaced"/>
</dbReference>
<dbReference type="OrthoDB" id="6359008at2759"/>
<gene>
    <name evidence="4 6 7" type="ORF">SRAE_1000073600</name>
</gene>
<proteinExistence type="predicted"/>
<sequence length="281" mass="33022">MSFGVYYTQFFVAVDCSIFKYNFFIVAPDFIPWDETAKFIVLPGWDLNDEVHYLTYSIYSGENNDILLRNSSIPLSNKQLLTVSITNLPIFDLYFFIFDIKNKKKEEFKIYGGNSIKHIYIQSDKKIYRPSEKVKIVALPIKINGNLYNKPLTFSILDSRNVKIIIQKIYYSWEKNFYHYEFELPKFNCTGRWTILVHPSSSYKILSHHFKTTIYVQDYILPLYNFFMDVKSTDDEWIYEVTTIARHSIGKDAIGNIEIEGICDNNHSNTLIGPDFFNLSL</sequence>
<evidence type="ECO:0000313" key="5">
    <source>
        <dbReference type="Proteomes" id="UP000035682"/>
    </source>
</evidence>
<dbReference type="RefSeq" id="XP_024501665.1">
    <property type="nucleotide sequence ID" value="XM_024647604.1"/>
</dbReference>
<dbReference type="PANTHER" id="PTHR11412:SF136">
    <property type="entry name" value="CD109 ANTIGEN"/>
    <property type="match status" value="1"/>
</dbReference>
<evidence type="ECO:0000313" key="7">
    <source>
        <dbReference type="WormBase" id="SRAE_1000073600"/>
    </source>
</evidence>
<evidence type="ECO:0000313" key="6">
    <source>
        <dbReference type="WBParaSite" id="SRAE_1000073600.1"/>
    </source>
</evidence>
<dbReference type="Gene3D" id="2.60.40.1930">
    <property type="match status" value="1"/>
</dbReference>
<dbReference type="GeneID" id="36374828"/>
<keyword evidence="1" id="KW-0732">Signal</keyword>
<evidence type="ECO:0000259" key="3">
    <source>
        <dbReference type="Pfam" id="PF01835"/>
    </source>
</evidence>
<dbReference type="GO" id="GO:0004866">
    <property type="term" value="F:endopeptidase inhibitor activity"/>
    <property type="evidence" value="ECO:0007669"/>
    <property type="project" value="InterPro"/>
</dbReference>
<keyword evidence="5" id="KW-1185">Reference proteome</keyword>
<dbReference type="WBParaSite" id="SRAE_1000073600.1">
    <property type="protein sequence ID" value="SRAE_1000073600.1"/>
    <property type="gene ID" value="WBGene00257333"/>
</dbReference>
<dbReference type="AlphaFoldDB" id="A0A090MUV5"/>
<evidence type="ECO:0000256" key="2">
    <source>
        <dbReference type="ARBA" id="ARBA00022966"/>
    </source>
</evidence>
<name>A0A090MUV5_STRRB</name>
<dbReference type="CTD" id="36374828"/>
<organism evidence="4">
    <name type="scientific">Strongyloides ratti</name>
    <name type="common">Parasitic roundworm</name>
    <dbReference type="NCBI Taxonomy" id="34506"/>
    <lineage>
        <taxon>Eukaryota</taxon>
        <taxon>Metazoa</taxon>
        <taxon>Ecdysozoa</taxon>
        <taxon>Nematoda</taxon>
        <taxon>Chromadorea</taxon>
        <taxon>Rhabditida</taxon>
        <taxon>Tylenchina</taxon>
        <taxon>Panagrolaimomorpha</taxon>
        <taxon>Strongyloidoidea</taxon>
        <taxon>Strongyloididae</taxon>
        <taxon>Strongyloides</taxon>
    </lineage>
</organism>
<dbReference type="PANTHER" id="PTHR11412">
    <property type="entry name" value="MACROGLOBULIN / COMPLEMENT"/>
    <property type="match status" value="1"/>
</dbReference>